<evidence type="ECO:0000256" key="1">
    <source>
        <dbReference type="SAM" id="SignalP"/>
    </source>
</evidence>
<reference evidence="2 3" key="1">
    <citation type="submission" date="2018-10" db="EMBL/GenBank/DDBJ databases">
        <title>Isolation, diversity and antifungal activity of actinobacteria from wheat.</title>
        <authorList>
            <person name="Han C."/>
        </authorList>
    </citation>
    <scope>NUCLEOTIDE SEQUENCE [LARGE SCALE GENOMIC DNA]</scope>
    <source>
        <strain evidence="2 3">NEAU-YY56</strain>
    </source>
</reference>
<evidence type="ECO:0000313" key="2">
    <source>
        <dbReference type="EMBL" id="RMI06735.1"/>
    </source>
</evidence>
<dbReference type="EMBL" id="RFFI01000096">
    <property type="protein sequence ID" value="RMI06735.1"/>
    <property type="molecule type" value="Genomic_DNA"/>
</dbReference>
<evidence type="ECO:0000313" key="3">
    <source>
        <dbReference type="Proteomes" id="UP000269289"/>
    </source>
</evidence>
<dbReference type="RefSeq" id="WP_122150439.1">
    <property type="nucleotide sequence ID" value="NZ_RFFI01000096.1"/>
</dbReference>
<dbReference type="OrthoDB" id="3403621at2"/>
<sequence>MTTSRPTRRTLAVAATAMTAVLALAGCSNDGGGGSSSGATEWTPGPLDEIQARIYGYSLDDQRSDEELQEENDRQNRRVEELVAACMQDEGFEYTPAENSGTIVSSSDDLDVEYGTVAFAEEYGYGISTDPWGYADMPSDDANEWVDPNQEYVESLSETAATAYQEALWGPSVEYVEGEEPQEYDWTTAGCYGSAQHEVYEGGDTSEEYAGLEDELNRFYESVQSDPRTVELEDAWASCMADAGFDGLTSMQEATEPLYEEWNGMQGWDDPEYVAAQESWDWEAEPEGPPAPEVDEAALAAFTAKEIEQATADFGCQEQVEYTKKSIEINHELQQDFVDEHGAELEAWAAAAEQARGK</sequence>
<feature type="signal peptide" evidence="1">
    <location>
        <begin position="1"/>
        <end position="25"/>
    </location>
</feature>
<keyword evidence="3" id="KW-1185">Reference proteome</keyword>
<name>A0A3M2J719_9CELL</name>
<keyword evidence="1" id="KW-0732">Signal</keyword>
<gene>
    <name evidence="2" type="ORF">EBM89_15355</name>
</gene>
<organism evidence="2 3">
    <name type="scientific">Cellulomonas triticagri</name>
    <dbReference type="NCBI Taxonomy" id="2483352"/>
    <lineage>
        <taxon>Bacteria</taxon>
        <taxon>Bacillati</taxon>
        <taxon>Actinomycetota</taxon>
        <taxon>Actinomycetes</taxon>
        <taxon>Micrococcales</taxon>
        <taxon>Cellulomonadaceae</taxon>
        <taxon>Cellulomonas</taxon>
    </lineage>
</organism>
<proteinExistence type="predicted"/>
<dbReference type="AlphaFoldDB" id="A0A3M2J719"/>
<comment type="caution">
    <text evidence="2">The sequence shown here is derived from an EMBL/GenBank/DDBJ whole genome shotgun (WGS) entry which is preliminary data.</text>
</comment>
<accession>A0A3M2J719</accession>
<protein>
    <submittedName>
        <fullName evidence="2">Uncharacterized protein</fullName>
    </submittedName>
</protein>
<dbReference type="PROSITE" id="PS51257">
    <property type="entry name" value="PROKAR_LIPOPROTEIN"/>
    <property type="match status" value="1"/>
</dbReference>
<feature type="chain" id="PRO_5018061768" evidence="1">
    <location>
        <begin position="26"/>
        <end position="358"/>
    </location>
</feature>
<dbReference type="Proteomes" id="UP000269289">
    <property type="component" value="Unassembled WGS sequence"/>
</dbReference>